<keyword evidence="1" id="KW-0805">Transcription regulation</keyword>
<keyword evidence="6" id="KW-1185">Reference proteome</keyword>
<dbReference type="PRINTS" id="PR00032">
    <property type="entry name" value="HTHARAC"/>
</dbReference>
<evidence type="ECO:0000256" key="3">
    <source>
        <dbReference type="ARBA" id="ARBA00023163"/>
    </source>
</evidence>
<dbReference type="InterPro" id="IPR020449">
    <property type="entry name" value="Tscrpt_reg_AraC-type_HTH"/>
</dbReference>
<organism evidence="5 6">
    <name type="scientific">Winogradskyella marincola</name>
    <dbReference type="NCBI Taxonomy" id="3037795"/>
    <lineage>
        <taxon>Bacteria</taxon>
        <taxon>Pseudomonadati</taxon>
        <taxon>Bacteroidota</taxon>
        <taxon>Flavobacteriia</taxon>
        <taxon>Flavobacteriales</taxon>
        <taxon>Flavobacteriaceae</taxon>
        <taxon>Winogradskyella</taxon>
    </lineage>
</organism>
<reference evidence="5 6" key="1">
    <citation type="submission" date="2023-03" db="EMBL/GenBank/DDBJ databases">
        <title>Strain YYF002 represents a novel species in the genus Winogradskyella isolated from seawater.</title>
        <authorList>
            <person name="Fu Z.-Y."/>
        </authorList>
    </citation>
    <scope>NUCLEOTIDE SEQUENCE [LARGE SCALE GENOMIC DNA]</scope>
    <source>
        <strain evidence="5 6">YYF002</strain>
    </source>
</reference>
<keyword evidence="3" id="KW-0804">Transcription</keyword>
<dbReference type="Gene3D" id="1.10.10.60">
    <property type="entry name" value="Homeodomain-like"/>
    <property type="match status" value="1"/>
</dbReference>
<evidence type="ECO:0000256" key="1">
    <source>
        <dbReference type="ARBA" id="ARBA00023015"/>
    </source>
</evidence>
<evidence type="ECO:0000259" key="4">
    <source>
        <dbReference type="PROSITE" id="PS01124"/>
    </source>
</evidence>
<gene>
    <name evidence="5" type="ORF">P7122_13610</name>
</gene>
<dbReference type="PROSITE" id="PS01124">
    <property type="entry name" value="HTH_ARAC_FAMILY_2"/>
    <property type="match status" value="1"/>
</dbReference>
<comment type="caution">
    <text evidence="5">The sequence shown here is derived from an EMBL/GenBank/DDBJ whole genome shotgun (WGS) entry which is preliminary data.</text>
</comment>
<dbReference type="SMART" id="SM00342">
    <property type="entry name" value="HTH_ARAC"/>
    <property type="match status" value="1"/>
</dbReference>
<accession>A0ABT6G4F4</accession>
<evidence type="ECO:0000313" key="6">
    <source>
        <dbReference type="Proteomes" id="UP001529085"/>
    </source>
</evidence>
<dbReference type="InterPro" id="IPR009057">
    <property type="entry name" value="Homeodomain-like_sf"/>
</dbReference>
<dbReference type="SUPFAM" id="SSF46689">
    <property type="entry name" value="Homeodomain-like"/>
    <property type="match status" value="1"/>
</dbReference>
<sequence length="277" mass="33325">MNSSVENFPRIIMRYLNSFDDFPNDFQNNYHTHLLCQRGHFNFSFNGTKMNCKNGEFLFWFAGSKLSDFKFSKDFNSSVLLVEKQFLNDNVPDQNLSIDAILHSRKYPVKHLNGKDDKDRILTNFQFLYSKYQDKEHRFYEEVLKLQMRLFILEMWHTFTNEYERKKRSVQSGTLYEKFMHLVQLHCLKERKVEFYANQLLISPKYLNFICKKNSDITASEWIQRFTKERVIFLLENKSLNISEIADEMDFSSRSFFTRYVKKILGVTPSEYRNRLG</sequence>
<evidence type="ECO:0000313" key="5">
    <source>
        <dbReference type="EMBL" id="MDG4716917.1"/>
    </source>
</evidence>
<dbReference type="InterPro" id="IPR018060">
    <property type="entry name" value="HTH_AraC"/>
</dbReference>
<dbReference type="Pfam" id="PF12833">
    <property type="entry name" value="HTH_18"/>
    <property type="match status" value="1"/>
</dbReference>
<protein>
    <submittedName>
        <fullName evidence="5">Helix-turn-helix domain-containing protein</fullName>
    </submittedName>
</protein>
<dbReference type="EMBL" id="JARSBN010000008">
    <property type="protein sequence ID" value="MDG4716917.1"/>
    <property type="molecule type" value="Genomic_DNA"/>
</dbReference>
<name>A0ABT6G4F4_9FLAO</name>
<evidence type="ECO:0000256" key="2">
    <source>
        <dbReference type="ARBA" id="ARBA00023125"/>
    </source>
</evidence>
<keyword evidence="2" id="KW-0238">DNA-binding</keyword>
<proteinExistence type="predicted"/>
<dbReference type="PANTHER" id="PTHR43280:SF32">
    <property type="entry name" value="TRANSCRIPTIONAL REGULATORY PROTEIN"/>
    <property type="match status" value="1"/>
</dbReference>
<dbReference type="Proteomes" id="UP001529085">
    <property type="component" value="Unassembled WGS sequence"/>
</dbReference>
<feature type="domain" description="HTH araC/xylS-type" evidence="4">
    <location>
        <begin position="177"/>
        <end position="275"/>
    </location>
</feature>
<dbReference type="RefSeq" id="WP_278006354.1">
    <property type="nucleotide sequence ID" value="NZ_JARSBN010000008.1"/>
</dbReference>
<dbReference type="PANTHER" id="PTHR43280">
    <property type="entry name" value="ARAC-FAMILY TRANSCRIPTIONAL REGULATOR"/>
    <property type="match status" value="1"/>
</dbReference>